<feature type="compositionally biased region" description="Low complexity" evidence="4">
    <location>
        <begin position="985"/>
        <end position="999"/>
    </location>
</feature>
<proteinExistence type="predicted"/>
<feature type="compositionally biased region" description="Low complexity" evidence="4">
    <location>
        <begin position="191"/>
        <end position="221"/>
    </location>
</feature>
<dbReference type="PANTHER" id="PTHR23113">
    <property type="entry name" value="GUANINE NUCLEOTIDE EXCHANGE FACTOR"/>
    <property type="match status" value="1"/>
</dbReference>
<dbReference type="RefSeq" id="XP_002679152.1">
    <property type="nucleotide sequence ID" value="XM_002679106.1"/>
</dbReference>
<feature type="compositionally biased region" description="Low complexity" evidence="4">
    <location>
        <begin position="43"/>
        <end position="71"/>
    </location>
</feature>
<organism evidence="8">
    <name type="scientific">Naegleria gruberi</name>
    <name type="common">Amoeba</name>
    <dbReference type="NCBI Taxonomy" id="5762"/>
    <lineage>
        <taxon>Eukaryota</taxon>
        <taxon>Discoba</taxon>
        <taxon>Heterolobosea</taxon>
        <taxon>Tetramitia</taxon>
        <taxon>Eutetramitia</taxon>
        <taxon>Vahlkampfiidae</taxon>
        <taxon>Naegleria</taxon>
    </lineage>
</organism>
<dbReference type="CDD" id="cd00155">
    <property type="entry name" value="RasGEF"/>
    <property type="match status" value="1"/>
</dbReference>
<feature type="region of interest" description="Disordered" evidence="4">
    <location>
        <begin position="179"/>
        <end position="222"/>
    </location>
</feature>
<dbReference type="InterPro" id="IPR008937">
    <property type="entry name" value="Ras-like_GEF"/>
</dbReference>
<dbReference type="InterPro" id="IPR036964">
    <property type="entry name" value="RASGEF_cat_dom_sf"/>
</dbReference>
<dbReference type="SMART" id="SM00147">
    <property type="entry name" value="RasGEF"/>
    <property type="match status" value="1"/>
</dbReference>
<dbReference type="GO" id="GO:0005085">
    <property type="term" value="F:guanyl-nucleotide exchange factor activity"/>
    <property type="evidence" value="ECO:0007669"/>
    <property type="project" value="UniProtKB-KW"/>
</dbReference>
<dbReference type="PANTHER" id="PTHR23113:SF368">
    <property type="entry name" value="CELL DIVISION CONTROL PROTEIN 25"/>
    <property type="match status" value="1"/>
</dbReference>
<feature type="compositionally biased region" description="Polar residues" evidence="4">
    <location>
        <begin position="180"/>
        <end position="190"/>
    </location>
</feature>
<gene>
    <name evidence="7" type="ORF">NAEGRDRAFT_65816</name>
</gene>
<feature type="compositionally biased region" description="Low complexity" evidence="4">
    <location>
        <begin position="308"/>
        <end position="317"/>
    </location>
</feature>
<feature type="domain" description="N-terminal Ras-GEF" evidence="6">
    <location>
        <begin position="504"/>
        <end position="646"/>
    </location>
</feature>
<dbReference type="InterPro" id="IPR000651">
    <property type="entry name" value="Ras-like_Gua-exchang_fac_N"/>
</dbReference>
<dbReference type="SMART" id="SM00229">
    <property type="entry name" value="RasGEFN"/>
    <property type="match status" value="1"/>
</dbReference>
<name>D2VAC9_NAEGR</name>
<evidence type="ECO:0000256" key="4">
    <source>
        <dbReference type="SAM" id="MobiDB-lite"/>
    </source>
</evidence>
<evidence type="ECO:0000313" key="8">
    <source>
        <dbReference type="Proteomes" id="UP000006671"/>
    </source>
</evidence>
<sequence length="1039" mass="118572">MTTTSTTPIIISPSTSDKIVYNEDEYYDEDTFSNPTPTINIKNYSSPSSSNNNNRVQQQNSRSLSPLSLSPRKTSHYLHASQIKNRRNSSPYSDDESNSCNQLDDDLLLFDVEDISDVDTLRNTILDLHKKLVRAKRNLLEKDELIKSLRLTIHKQQQDYESLSDNYDDDDNEKIERLLSPSTIPNTGSELSLSPPTTSTNQSISLHSSNSPTPSSPFVNSGVQSFKKKIVIRKSSKAPTADSSPVTTNDNQSTTPTEEVKRPVFRKSSLSEGTSSTTTTTAAEDVMLSSPRLELIGTPRGLRERLGSSSATSSVSSPGDITQLTDEDIKTLSNRRKRNNQLFIDSPNVDSKVIDISNNLLSDYDDITNNQLYGLQEVESFFFKGIYPDVDPIYEKYDFQEAQILATLDFDLESASSSLILTASDLSKKARISKNRNNTISKTDTTNDSNQPSSSVAPTLQPFENYFICLKEKCLEPLFKSDNLDKYVGFNEEESPSNIVRDPTSNVVRAATLDKLIVLLTSNEEFENEYMYLFLLTYRSFTTPMDLLEKLILRFNTPPPQECLSLERDNKMEEMEATFQNFSSKILTPMRLRVGQVLSNWIQNHFYDFREDVELKFKLDSFIDEMYEIGMKTLSKTLRNLLQRSSKRKETFKVQQLEEVKHRHELQENLKTSGSKGSGTLLSLKKFKLLNRNSEENLKNIPLVHLGNNRLCLQLTLISYRLFEKLRPKEFLNQNWMKETRSKKAPNIYAMINRSNEIGMWVATDILSYEDVKERAYVLKQFIKIASECEKIRNYNTMYDIVAGLNSNPIHRLKKTWDLIPEKWKTRFQELLELTNPKKSYHAMREALSNNADKTVLPYIGMFLTDLLFIEEGNTDFTKEGNLINFSKRRLLGQLIRQIQTYQQGFYQIEIIPLLHQRLNHLIYRPMDELYEISCKLEVPPQVTKKKKKVIVYDEDDSSTTSSAAVSSTATTAVSTTNDQSPEDSNVLSNSNLSPNNNSDYLTKKRTSSAISLDSQTSNSEEMSESFDESSHELHITDI</sequence>
<feature type="compositionally biased region" description="Polar residues" evidence="4">
    <location>
        <begin position="237"/>
        <end position="257"/>
    </location>
</feature>
<dbReference type="InterPro" id="IPR001895">
    <property type="entry name" value="RASGEF_cat_dom"/>
</dbReference>
<dbReference type="OrthoDB" id="546434at2759"/>
<dbReference type="GeneID" id="8859525"/>
<evidence type="ECO:0000259" key="6">
    <source>
        <dbReference type="PROSITE" id="PS50212"/>
    </source>
</evidence>
<accession>D2VAC9</accession>
<feature type="region of interest" description="Disordered" evidence="4">
    <location>
        <begin position="437"/>
        <end position="456"/>
    </location>
</feature>
<dbReference type="InParanoid" id="D2VAC9"/>
<dbReference type="PROSITE" id="PS50009">
    <property type="entry name" value="RASGEF_CAT"/>
    <property type="match status" value="1"/>
</dbReference>
<dbReference type="Pfam" id="PF00618">
    <property type="entry name" value="RasGEF_N"/>
    <property type="match status" value="1"/>
</dbReference>
<dbReference type="CDD" id="cd06224">
    <property type="entry name" value="REM"/>
    <property type="match status" value="1"/>
</dbReference>
<keyword evidence="8" id="KW-1185">Reference proteome</keyword>
<dbReference type="AlphaFoldDB" id="D2VAC9"/>
<feature type="compositionally biased region" description="Low complexity" evidence="4">
    <location>
        <begin position="268"/>
        <end position="281"/>
    </location>
</feature>
<dbReference type="Proteomes" id="UP000006671">
    <property type="component" value="Unassembled WGS sequence"/>
</dbReference>
<feature type="compositionally biased region" description="Low complexity" evidence="4">
    <location>
        <begin position="960"/>
        <end position="977"/>
    </location>
</feature>
<dbReference type="Gene3D" id="1.10.840.10">
    <property type="entry name" value="Ras guanine-nucleotide exchange factors catalytic domain"/>
    <property type="match status" value="1"/>
</dbReference>
<dbReference type="eggNOG" id="KOG3417">
    <property type="taxonomic scope" value="Eukaryota"/>
</dbReference>
<keyword evidence="3" id="KW-0175">Coiled coil</keyword>
<feature type="coiled-coil region" evidence="3">
    <location>
        <begin position="118"/>
        <end position="173"/>
    </location>
</feature>
<evidence type="ECO:0000256" key="3">
    <source>
        <dbReference type="SAM" id="Coils"/>
    </source>
</evidence>
<feature type="domain" description="Ras-GEF" evidence="5">
    <location>
        <begin position="707"/>
        <end position="940"/>
    </location>
</feature>
<feature type="region of interest" description="Disordered" evidence="4">
    <location>
        <begin position="960"/>
        <end position="1039"/>
    </location>
</feature>
<evidence type="ECO:0000313" key="7">
    <source>
        <dbReference type="EMBL" id="EFC46408.1"/>
    </source>
</evidence>
<feature type="region of interest" description="Disordered" evidence="4">
    <location>
        <begin position="234"/>
        <end position="322"/>
    </location>
</feature>
<dbReference type="Gene3D" id="1.20.870.10">
    <property type="entry name" value="Son of sevenless (SoS) protein Chain: S domain 1"/>
    <property type="match status" value="1"/>
</dbReference>
<dbReference type="GO" id="GO:0007265">
    <property type="term" value="P:Ras protein signal transduction"/>
    <property type="evidence" value="ECO:0007669"/>
    <property type="project" value="TreeGrafter"/>
</dbReference>
<feature type="compositionally biased region" description="Basic and acidic residues" evidence="4">
    <location>
        <begin position="1029"/>
        <end position="1039"/>
    </location>
</feature>
<dbReference type="VEuPathDB" id="AmoebaDB:NAEGRDRAFT_65816"/>
<dbReference type="PROSITE" id="PS50212">
    <property type="entry name" value="RASGEF_NTER"/>
    <property type="match status" value="1"/>
</dbReference>
<dbReference type="GO" id="GO:0005886">
    <property type="term" value="C:plasma membrane"/>
    <property type="evidence" value="ECO:0007669"/>
    <property type="project" value="TreeGrafter"/>
</dbReference>
<reference evidence="7 8" key="1">
    <citation type="journal article" date="2010" name="Cell">
        <title>The genome of Naegleria gruberi illuminates early eukaryotic versatility.</title>
        <authorList>
            <person name="Fritz-Laylin L.K."/>
            <person name="Prochnik S.E."/>
            <person name="Ginger M.L."/>
            <person name="Dacks J.B."/>
            <person name="Carpenter M.L."/>
            <person name="Field M.C."/>
            <person name="Kuo A."/>
            <person name="Paredez A."/>
            <person name="Chapman J."/>
            <person name="Pham J."/>
            <person name="Shu S."/>
            <person name="Neupane R."/>
            <person name="Cipriano M."/>
            <person name="Mancuso J."/>
            <person name="Tu H."/>
            <person name="Salamov A."/>
            <person name="Lindquist E."/>
            <person name="Shapiro H."/>
            <person name="Lucas S."/>
            <person name="Grigoriev I.V."/>
            <person name="Cande W.Z."/>
            <person name="Fulton C."/>
            <person name="Rokhsar D.S."/>
            <person name="Dawson S.C."/>
        </authorList>
    </citation>
    <scope>NUCLEOTIDE SEQUENCE [LARGE SCALE GENOMIC DNA]</scope>
    <source>
        <strain evidence="7 8">NEG-M</strain>
    </source>
</reference>
<dbReference type="SUPFAM" id="SSF48366">
    <property type="entry name" value="Ras GEF"/>
    <property type="match status" value="1"/>
</dbReference>
<dbReference type="KEGG" id="ngr:NAEGRDRAFT_65816"/>
<evidence type="ECO:0000256" key="2">
    <source>
        <dbReference type="PROSITE-ProRule" id="PRU00168"/>
    </source>
</evidence>
<dbReference type="Pfam" id="PF00617">
    <property type="entry name" value="RasGEF"/>
    <property type="match status" value="1"/>
</dbReference>
<feature type="compositionally biased region" description="Polar residues" evidence="4">
    <location>
        <begin position="1008"/>
        <end position="1017"/>
    </location>
</feature>
<feature type="region of interest" description="Disordered" evidence="4">
    <location>
        <begin position="28"/>
        <end position="71"/>
    </location>
</feature>
<dbReference type="EMBL" id="GG738859">
    <property type="protein sequence ID" value="EFC46408.1"/>
    <property type="molecule type" value="Genomic_DNA"/>
</dbReference>
<keyword evidence="1 2" id="KW-0344">Guanine-nucleotide releasing factor</keyword>
<feature type="compositionally biased region" description="Polar residues" evidence="4">
    <location>
        <begin position="32"/>
        <end position="42"/>
    </location>
</feature>
<protein>
    <submittedName>
        <fullName evidence="7">RasGEF domain-containing protein</fullName>
    </submittedName>
</protein>
<dbReference type="InterPro" id="IPR023578">
    <property type="entry name" value="Ras_GEF_dom_sf"/>
</dbReference>
<evidence type="ECO:0000259" key="5">
    <source>
        <dbReference type="PROSITE" id="PS50009"/>
    </source>
</evidence>
<dbReference type="STRING" id="5762.D2VAC9"/>
<evidence type="ECO:0000256" key="1">
    <source>
        <dbReference type="ARBA" id="ARBA00022658"/>
    </source>
</evidence>